<sequence>MPTTTVAAAPRTPSPSPSSSSSSSSSSSPSPSAVAGSARRVPVLWLALLATPVAAANNATVLILDDMGRALGISTAGASWLVTVFALALAIATPLIATLVRRRGTRTALWLSAAFVAAGTAVVATSPWLPLTLAGRAGQAAGGAGMVAIAMNLAGTARRMGVISAGSGILGAVGPLLGERLTDGLSWRAALSVVLVTLLAVPAVSRHTTRVPAAEGRFDARGAVLLAVLSSSLVLLPSNPLPALAAAAVAGVLLALHIRRRPDGYVPAAALRSRLFRGSVLMALALSASYFTLLFAIPRLIADRAGWSTGSVATGQMAAMITGSLLTLGFAAVAARLGRTRVRAILLVVGTLAATAAVFAHSAVILFFAIGFAVFSATGVNATQSMVAASAVPDSQRPTGIGLFQLSYLMGGALGPALATLLVLG</sequence>
<dbReference type="InterPro" id="IPR011701">
    <property type="entry name" value="MFS"/>
</dbReference>
<dbReference type="SUPFAM" id="SSF103473">
    <property type="entry name" value="MFS general substrate transporter"/>
    <property type="match status" value="1"/>
</dbReference>
<feature type="transmembrane region" description="Helical" evidence="7">
    <location>
        <begin position="184"/>
        <end position="206"/>
    </location>
</feature>
<dbReference type="InterPro" id="IPR020846">
    <property type="entry name" value="MFS_dom"/>
</dbReference>
<dbReference type="Gene3D" id="1.20.1720.10">
    <property type="entry name" value="Multidrug resistance protein D"/>
    <property type="match status" value="1"/>
</dbReference>
<dbReference type="PANTHER" id="PTHR23501">
    <property type="entry name" value="MAJOR FACILITATOR SUPERFAMILY"/>
    <property type="match status" value="1"/>
</dbReference>
<dbReference type="RefSeq" id="WP_256789917.1">
    <property type="nucleotide sequence ID" value="NZ_JANIID010000003.1"/>
</dbReference>
<feature type="transmembrane region" description="Helical" evidence="7">
    <location>
        <begin position="108"/>
        <end position="131"/>
    </location>
</feature>
<feature type="region of interest" description="Disordered" evidence="6">
    <location>
        <begin position="1"/>
        <end position="33"/>
    </location>
</feature>
<dbReference type="Gene3D" id="1.20.1250.20">
    <property type="entry name" value="MFS general substrate transporter like domains"/>
    <property type="match status" value="1"/>
</dbReference>
<organism evidence="9 10">
    <name type="scientific">Streptomyces telluris</name>
    <dbReference type="NCBI Taxonomy" id="2720021"/>
    <lineage>
        <taxon>Bacteria</taxon>
        <taxon>Bacillati</taxon>
        <taxon>Actinomycetota</taxon>
        <taxon>Actinomycetes</taxon>
        <taxon>Kitasatosporales</taxon>
        <taxon>Streptomycetaceae</taxon>
        <taxon>Streptomyces</taxon>
    </lineage>
</organism>
<feature type="transmembrane region" description="Helical" evidence="7">
    <location>
        <begin position="241"/>
        <end position="258"/>
    </location>
</feature>
<accession>A0A9X2LDQ6</accession>
<name>A0A9X2LDQ6_9ACTN</name>
<dbReference type="Pfam" id="PF07690">
    <property type="entry name" value="MFS_1"/>
    <property type="match status" value="1"/>
</dbReference>
<evidence type="ECO:0000256" key="5">
    <source>
        <dbReference type="ARBA" id="ARBA00023136"/>
    </source>
</evidence>
<keyword evidence="5 7" id="KW-0472">Membrane</keyword>
<evidence type="ECO:0000313" key="9">
    <source>
        <dbReference type="EMBL" id="MCQ8769268.1"/>
    </source>
</evidence>
<dbReference type="EMBL" id="JANIID010000003">
    <property type="protein sequence ID" value="MCQ8769268.1"/>
    <property type="molecule type" value="Genomic_DNA"/>
</dbReference>
<evidence type="ECO:0000256" key="3">
    <source>
        <dbReference type="ARBA" id="ARBA00022692"/>
    </source>
</evidence>
<dbReference type="GO" id="GO:0022857">
    <property type="term" value="F:transmembrane transporter activity"/>
    <property type="evidence" value="ECO:0007669"/>
    <property type="project" value="InterPro"/>
</dbReference>
<feature type="transmembrane region" description="Helical" evidence="7">
    <location>
        <begin position="43"/>
        <end position="64"/>
    </location>
</feature>
<feature type="transmembrane region" description="Helical" evidence="7">
    <location>
        <begin position="279"/>
        <end position="297"/>
    </location>
</feature>
<comment type="subcellular location">
    <subcellularLocation>
        <location evidence="1">Cell inner membrane</location>
        <topology evidence="1">Multi-pass membrane protein</topology>
    </subcellularLocation>
</comment>
<dbReference type="Proteomes" id="UP001142374">
    <property type="component" value="Unassembled WGS sequence"/>
</dbReference>
<dbReference type="PROSITE" id="PS50850">
    <property type="entry name" value="MFS"/>
    <property type="match status" value="1"/>
</dbReference>
<evidence type="ECO:0000256" key="4">
    <source>
        <dbReference type="ARBA" id="ARBA00022989"/>
    </source>
</evidence>
<dbReference type="InterPro" id="IPR036259">
    <property type="entry name" value="MFS_trans_sf"/>
</dbReference>
<dbReference type="GO" id="GO:0005886">
    <property type="term" value="C:plasma membrane"/>
    <property type="evidence" value="ECO:0007669"/>
    <property type="project" value="UniProtKB-SubCell"/>
</dbReference>
<keyword evidence="2" id="KW-0813">Transport</keyword>
<keyword evidence="4 7" id="KW-1133">Transmembrane helix</keyword>
<feature type="compositionally biased region" description="Low complexity" evidence="6">
    <location>
        <begin position="17"/>
        <end position="32"/>
    </location>
</feature>
<evidence type="ECO:0000259" key="8">
    <source>
        <dbReference type="PROSITE" id="PS50850"/>
    </source>
</evidence>
<evidence type="ECO:0000313" key="10">
    <source>
        <dbReference type="Proteomes" id="UP001142374"/>
    </source>
</evidence>
<feature type="transmembrane region" description="Helical" evidence="7">
    <location>
        <begin position="344"/>
        <end position="377"/>
    </location>
</feature>
<feature type="transmembrane region" description="Helical" evidence="7">
    <location>
        <begin position="161"/>
        <end position="178"/>
    </location>
</feature>
<feature type="transmembrane region" description="Helical" evidence="7">
    <location>
        <begin position="317"/>
        <end position="337"/>
    </location>
</feature>
<evidence type="ECO:0000256" key="7">
    <source>
        <dbReference type="SAM" id="Phobius"/>
    </source>
</evidence>
<comment type="caution">
    <text evidence="9">The sequence shown here is derived from an EMBL/GenBank/DDBJ whole genome shotgun (WGS) entry which is preliminary data.</text>
</comment>
<gene>
    <name evidence="9" type="ORF">NQU55_05665</name>
</gene>
<protein>
    <submittedName>
        <fullName evidence="9">MFS transporter</fullName>
    </submittedName>
</protein>
<evidence type="ECO:0000256" key="1">
    <source>
        <dbReference type="ARBA" id="ARBA00004429"/>
    </source>
</evidence>
<evidence type="ECO:0000256" key="2">
    <source>
        <dbReference type="ARBA" id="ARBA00022448"/>
    </source>
</evidence>
<feature type="transmembrane region" description="Helical" evidence="7">
    <location>
        <begin position="70"/>
        <end position="96"/>
    </location>
</feature>
<keyword evidence="10" id="KW-1185">Reference proteome</keyword>
<feature type="domain" description="Major facilitator superfamily (MFS) profile" evidence="8">
    <location>
        <begin position="40"/>
        <end position="425"/>
    </location>
</feature>
<keyword evidence="3 7" id="KW-0812">Transmembrane</keyword>
<proteinExistence type="predicted"/>
<feature type="transmembrane region" description="Helical" evidence="7">
    <location>
        <begin position="403"/>
        <end position="424"/>
    </location>
</feature>
<reference evidence="9" key="1">
    <citation type="submission" date="2022-06" db="EMBL/GenBank/DDBJ databases">
        <title>WGS of actinobacteria.</title>
        <authorList>
            <person name="Thawai C."/>
        </authorList>
    </citation>
    <scope>NUCLEOTIDE SEQUENCE</scope>
    <source>
        <strain evidence="9">AA8</strain>
    </source>
</reference>
<evidence type="ECO:0000256" key="6">
    <source>
        <dbReference type="SAM" id="MobiDB-lite"/>
    </source>
</evidence>
<dbReference type="PANTHER" id="PTHR23501:SF191">
    <property type="entry name" value="VACUOLAR BASIC AMINO ACID TRANSPORTER 4"/>
    <property type="match status" value="1"/>
</dbReference>
<dbReference type="AlphaFoldDB" id="A0A9X2LDQ6"/>